<dbReference type="PANTHER" id="PTHR23416">
    <property type="entry name" value="SIALIC ACID SYNTHASE-RELATED"/>
    <property type="match status" value="1"/>
</dbReference>
<dbReference type="SUPFAM" id="SSF51161">
    <property type="entry name" value="Trimeric LpxA-like enzymes"/>
    <property type="match status" value="1"/>
</dbReference>
<evidence type="ECO:0000313" key="6">
    <source>
        <dbReference type="Proteomes" id="UP000295706"/>
    </source>
</evidence>
<dbReference type="InterPro" id="IPR051159">
    <property type="entry name" value="Hexapeptide_acetyltransf"/>
</dbReference>
<keyword evidence="2 5" id="KW-0808">Transferase</keyword>
<sequence>MSVAEYIKTNPKLKKLIHRMLIPKDEARPRLWVKWFVNPFIHQRGKSVKIRRRVRMDVLPFNHFSIGDHSTIEEFSTINNGVGDVSIGQNTLIGLSNVIIGPVTIGNNVIMAQHVVVSGLNHTYENTTIPIKDQGTYTRPICINDDCWIGANVVITAGVKVGFHSIVAAGSVVTKDVPPLCIVGGNPARILKRYNAETSAWEKEKVSFS</sequence>
<organism evidence="5 6">
    <name type="scientific">Arundinibacter roseus</name>
    <dbReference type="NCBI Taxonomy" id="2070510"/>
    <lineage>
        <taxon>Bacteria</taxon>
        <taxon>Pseudomonadati</taxon>
        <taxon>Bacteroidota</taxon>
        <taxon>Cytophagia</taxon>
        <taxon>Cytophagales</taxon>
        <taxon>Spirosomataceae</taxon>
        <taxon>Arundinibacter</taxon>
    </lineage>
</organism>
<proteinExistence type="inferred from homology"/>
<dbReference type="Proteomes" id="UP000295706">
    <property type="component" value="Unassembled WGS sequence"/>
</dbReference>
<dbReference type="InterPro" id="IPR018357">
    <property type="entry name" value="Hexapep_transf_CS"/>
</dbReference>
<dbReference type="Pfam" id="PF14602">
    <property type="entry name" value="Hexapep_2"/>
    <property type="match status" value="2"/>
</dbReference>
<evidence type="ECO:0000256" key="3">
    <source>
        <dbReference type="ARBA" id="ARBA00022737"/>
    </source>
</evidence>
<dbReference type="OrthoDB" id="9814490at2"/>
<dbReference type="AlphaFoldDB" id="A0A4R4K059"/>
<evidence type="ECO:0000256" key="4">
    <source>
        <dbReference type="ARBA" id="ARBA00023315"/>
    </source>
</evidence>
<protein>
    <submittedName>
        <fullName evidence="5">Acyltransferase</fullName>
    </submittedName>
</protein>
<keyword evidence="4 5" id="KW-0012">Acyltransferase</keyword>
<evidence type="ECO:0000256" key="2">
    <source>
        <dbReference type="ARBA" id="ARBA00022679"/>
    </source>
</evidence>
<dbReference type="RefSeq" id="WP_132121748.1">
    <property type="nucleotide sequence ID" value="NZ_SMJU01000019.1"/>
</dbReference>
<dbReference type="PROSITE" id="PS00101">
    <property type="entry name" value="HEXAPEP_TRANSFERASES"/>
    <property type="match status" value="1"/>
</dbReference>
<dbReference type="InterPro" id="IPR001451">
    <property type="entry name" value="Hexapep"/>
</dbReference>
<dbReference type="CDD" id="cd04647">
    <property type="entry name" value="LbH_MAT_like"/>
    <property type="match status" value="1"/>
</dbReference>
<dbReference type="InterPro" id="IPR011004">
    <property type="entry name" value="Trimer_LpxA-like_sf"/>
</dbReference>
<dbReference type="GO" id="GO:0008374">
    <property type="term" value="F:O-acyltransferase activity"/>
    <property type="evidence" value="ECO:0007669"/>
    <property type="project" value="TreeGrafter"/>
</dbReference>
<dbReference type="EMBL" id="SMJU01000019">
    <property type="protein sequence ID" value="TDB59796.1"/>
    <property type="molecule type" value="Genomic_DNA"/>
</dbReference>
<comment type="similarity">
    <text evidence="1">Belongs to the transferase hexapeptide repeat family.</text>
</comment>
<dbReference type="Gene3D" id="2.160.10.10">
    <property type="entry name" value="Hexapeptide repeat proteins"/>
    <property type="match status" value="1"/>
</dbReference>
<keyword evidence="3" id="KW-0677">Repeat</keyword>
<name>A0A4R4K059_9BACT</name>
<evidence type="ECO:0000313" key="5">
    <source>
        <dbReference type="EMBL" id="TDB59796.1"/>
    </source>
</evidence>
<dbReference type="PANTHER" id="PTHR23416:SF23">
    <property type="entry name" value="ACETYLTRANSFERASE C18B11.09C-RELATED"/>
    <property type="match status" value="1"/>
</dbReference>
<evidence type="ECO:0000256" key="1">
    <source>
        <dbReference type="ARBA" id="ARBA00007274"/>
    </source>
</evidence>
<keyword evidence="6" id="KW-1185">Reference proteome</keyword>
<accession>A0A4R4K059</accession>
<reference evidence="5 6" key="1">
    <citation type="submission" date="2019-02" db="EMBL/GenBank/DDBJ databases">
        <title>Arundinibacter roseus gen. nov., sp. nov., a new member of the family Cytophagaceae.</title>
        <authorList>
            <person name="Szuroczki S."/>
            <person name="Khayer B."/>
            <person name="Sproer C."/>
            <person name="Toumi M."/>
            <person name="Szabo A."/>
            <person name="Felfoldi T."/>
            <person name="Schumann P."/>
            <person name="Toth E."/>
        </authorList>
    </citation>
    <scope>NUCLEOTIDE SEQUENCE [LARGE SCALE GENOMIC DNA]</scope>
    <source>
        <strain evidence="5 6">DMA-k-7a</strain>
    </source>
</reference>
<gene>
    <name evidence="5" type="ORF">EZE20_21810</name>
</gene>
<dbReference type="GO" id="GO:0005829">
    <property type="term" value="C:cytosol"/>
    <property type="evidence" value="ECO:0007669"/>
    <property type="project" value="TreeGrafter"/>
</dbReference>
<comment type="caution">
    <text evidence="5">The sequence shown here is derived from an EMBL/GenBank/DDBJ whole genome shotgun (WGS) entry which is preliminary data.</text>
</comment>